<evidence type="ECO:0000256" key="6">
    <source>
        <dbReference type="ARBA" id="ARBA00023277"/>
    </source>
</evidence>
<dbReference type="EC" id="3.2.1.4" evidence="3"/>
<keyword evidence="6" id="KW-0119">Carbohydrate metabolism</keyword>
<dbReference type="Gene3D" id="1.50.10.10">
    <property type="match status" value="1"/>
</dbReference>
<dbReference type="Pfam" id="PF00759">
    <property type="entry name" value="Glyco_hydro_9"/>
    <property type="match status" value="1"/>
</dbReference>
<gene>
    <name evidence="10" type="ORF">M0R45_035204</name>
</gene>
<dbReference type="InterPro" id="IPR001701">
    <property type="entry name" value="Glyco_hydro_9"/>
</dbReference>
<comment type="similarity">
    <text evidence="2">Belongs to the glycosyl hydrolase 9 (cellulase E) family.</text>
</comment>
<keyword evidence="8" id="KW-0624">Polysaccharide degradation</keyword>
<dbReference type="AlphaFoldDB" id="A0AAW1VVC1"/>
<sequence length="126" mass="13457">MGTMQEPGRAIHLLMYSERQQQREEDARWVVMTCSSGIVEAPALLDFARSQVNYILGSNPNGMSYMVGFGSKYPTQNAPNPNALDGAIVGGPNDGDGYTDSRSNFQMAEAATVTTAPLVGVLAKLA</sequence>
<evidence type="ECO:0000256" key="7">
    <source>
        <dbReference type="ARBA" id="ARBA00023295"/>
    </source>
</evidence>
<evidence type="ECO:0000256" key="1">
    <source>
        <dbReference type="ARBA" id="ARBA00000966"/>
    </source>
</evidence>
<comment type="catalytic activity">
    <reaction evidence="1">
        <text>Endohydrolysis of (1-&gt;4)-beta-D-glucosidic linkages in cellulose, lichenin and cereal beta-D-glucans.</text>
        <dbReference type="EC" id="3.2.1.4"/>
    </reaction>
</comment>
<dbReference type="InterPro" id="IPR012341">
    <property type="entry name" value="6hp_glycosidase-like_sf"/>
</dbReference>
<evidence type="ECO:0000313" key="10">
    <source>
        <dbReference type="EMBL" id="KAK9911283.1"/>
    </source>
</evidence>
<keyword evidence="11" id="KW-1185">Reference proteome</keyword>
<reference evidence="10 11" key="1">
    <citation type="journal article" date="2023" name="G3 (Bethesda)">
        <title>A chromosome-length genome assembly and annotation of blackberry (Rubus argutus, cv. 'Hillquist').</title>
        <authorList>
            <person name="Bruna T."/>
            <person name="Aryal R."/>
            <person name="Dudchenko O."/>
            <person name="Sargent D.J."/>
            <person name="Mead D."/>
            <person name="Buti M."/>
            <person name="Cavallini A."/>
            <person name="Hytonen T."/>
            <person name="Andres J."/>
            <person name="Pham M."/>
            <person name="Weisz D."/>
            <person name="Mascagni F."/>
            <person name="Usai G."/>
            <person name="Natali L."/>
            <person name="Bassil N."/>
            <person name="Fernandez G.E."/>
            <person name="Lomsadze A."/>
            <person name="Armour M."/>
            <person name="Olukolu B."/>
            <person name="Poorten T."/>
            <person name="Britton C."/>
            <person name="Davik J."/>
            <person name="Ashrafi H."/>
            <person name="Aiden E.L."/>
            <person name="Borodovsky M."/>
            <person name="Worthington M."/>
        </authorList>
    </citation>
    <scope>NUCLEOTIDE SEQUENCE [LARGE SCALE GENOMIC DNA]</scope>
    <source>
        <strain evidence="10">PI 553951</strain>
    </source>
</reference>
<keyword evidence="4" id="KW-0378">Hydrolase</keyword>
<accession>A0AAW1VVC1</accession>
<dbReference type="SUPFAM" id="SSF48208">
    <property type="entry name" value="Six-hairpin glycosidases"/>
    <property type="match status" value="1"/>
</dbReference>
<evidence type="ECO:0000256" key="4">
    <source>
        <dbReference type="ARBA" id="ARBA00022801"/>
    </source>
</evidence>
<evidence type="ECO:0000256" key="8">
    <source>
        <dbReference type="ARBA" id="ARBA00023326"/>
    </source>
</evidence>
<evidence type="ECO:0000256" key="5">
    <source>
        <dbReference type="ARBA" id="ARBA00023001"/>
    </source>
</evidence>
<evidence type="ECO:0000313" key="11">
    <source>
        <dbReference type="Proteomes" id="UP001457282"/>
    </source>
</evidence>
<dbReference type="GO" id="GO:0008810">
    <property type="term" value="F:cellulase activity"/>
    <property type="evidence" value="ECO:0007669"/>
    <property type="project" value="UniProtKB-EC"/>
</dbReference>
<evidence type="ECO:0000256" key="3">
    <source>
        <dbReference type="ARBA" id="ARBA00012601"/>
    </source>
</evidence>
<protein>
    <recommendedName>
        <fullName evidence="3">cellulase</fullName>
        <ecNumber evidence="3">3.2.1.4</ecNumber>
    </recommendedName>
</protein>
<dbReference type="Proteomes" id="UP001457282">
    <property type="component" value="Unassembled WGS sequence"/>
</dbReference>
<organism evidence="10 11">
    <name type="scientific">Rubus argutus</name>
    <name type="common">Southern blackberry</name>
    <dbReference type="NCBI Taxonomy" id="59490"/>
    <lineage>
        <taxon>Eukaryota</taxon>
        <taxon>Viridiplantae</taxon>
        <taxon>Streptophyta</taxon>
        <taxon>Embryophyta</taxon>
        <taxon>Tracheophyta</taxon>
        <taxon>Spermatophyta</taxon>
        <taxon>Magnoliopsida</taxon>
        <taxon>eudicotyledons</taxon>
        <taxon>Gunneridae</taxon>
        <taxon>Pentapetalae</taxon>
        <taxon>rosids</taxon>
        <taxon>fabids</taxon>
        <taxon>Rosales</taxon>
        <taxon>Rosaceae</taxon>
        <taxon>Rosoideae</taxon>
        <taxon>Rosoideae incertae sedis</taxon>
        <taxon>Rubus</taxon>
    </lineage>
</organism>
<evidence type="ECO:0000256" key="2">
    <source>
        <dbReference type="ARBA" id="ARBA00007072"/>
    </source>
</evidence>
<proteinExistence type="inferred from homology"/>
<dbReference type="GO" id="GO:0030245">
    <property type="term" value="P:cellulose catabolic process"/>
    <property type="evidence" value="ECO:0007669"/>
    <property type="project" value="UniProtKB-KW"/>
</dbReference>
<dbReference type="EMBL" id="JBEDUW010000007">
    <property type="protein sequence ID" value="KAK9911283.1"/>
    <property type="molecule type" value="Genomic_DNA"/>
</dbReference>
<dbReference type="PANTHER" id="PTHR22298">
    <property type="entry name" value="ENDO-1,4-BETA-GLUCANASE"/>
    <property type="match status" value="1"/>
</dbReference>
<dbReference type="InterPro" id="IPR008928">
    <property type="entry name" value="6-hairpin_glycosidase_sf"/>
</dbReference>
<keyword evidence="5" id="KW-0136">Cellulose degradation</keyword>
<comment type="caution">
    <text evidence="10">The sequence shown here is derived from an EMBL/GenBank/DDBJ whole genome shotgun (WGS) entry which is preliminary data.</text>
</comment>
<name>A0AAW1VVC1_RUBAR</name>
<keyword evidence="7" id="KW-0326">Glycosidase</keyword>
<feature type="domain" description="Glycoside hydrolase family 9" evidence="9">
    <location>
        <begin position="28"/>
        <end position="122"/>
    </location>
</feature>
<evidence type="ECO:0000259" key="9">
    <source>
        <dbReference type="Pfam" id="PF00759"/>
    </source>
</evidence>